<evidence type="ECO:0000313" key="2">
    <source>
        <dbReference type="Proteomes" id="UP001596087"/>
    </source>
</evidence>
<dbReference type="Proteomes" id="UP001596087">
    <property type="component" value="Unassembled WGS sequence"/>
</dbReference>
<dbReference type="EMBL" id="JBHSKD010000027">
    <property type="protein sequence ID" value="MFC5178612.1"/>
    <property type="molecule type" value="Genomic_DNA"/>
</dbReference>
<reference evidence="2" key="1">
    <citation type="journal article" date="2019" name="Int. J. Syst. Evol. Microbiol.">
        <title>The Global Catalogue of Microorganisms (GCM) 10K type strain sequencing project: providing services to taxonomists for standard genome sequencing and annotation.</title>
        <authorList>
            <consortium name="The Broad Institute Genomics Platform"/>
            <consortium name="The Broad Institute Genome Sequencing Center for Infectious Disease"/>
            <person name="Wu L."/>
            <person name="Ma J."/>
        </authorList>
    </citation>
    <scope>NUCLEOTIDE SEQUENCE [LARGE SCALE GENOMIC DNA]</scope>
    <source>
        <strain evidence="2">DFY41</strain>
    </source>
</reference>
<organism evidence="1 2">
    <name type="scientific">Nocardioides taihuensis</name>
    <dbReference type="NCBI Taxonomy" id="1835606"/>
    <lineage>
        <taxon>Bacteria</taxon>
        <taxon>Bacillati</taxon>
        <taxon>Actinomycetota</taxon>
        <taxon>Actinomycetes</taxon>
        <taxon>Propionibacteriales</taxon>
        <taxon>Nocardioidaceae</taxon>
        <taxon>Nocardioides</taxon>
    </lineage>
</organism>
<name>A0ABW0BNZ4_9ACTN</name>
<proteinExistence type="predicted"/>
<dbReference type="RefSeq" id="WP_378592272.1">
    <property type="nucleotide sequence ID" value="NZ_JBHSKD010000027.1"/>
</dbReference>
<sequence>MPQTITYRGPRVLVGALAHLLREEGVEFAQPREDRTEVVEVAVVVLEVSAGDTVRDRTLEARIDAAVGRFTKRFGDDIASIEISDS</sequence>
<accession>A0ABW0BNZ4</accession>
<evidence type="ECO:0000313" key="1">
    <source>
        <dbReference type="EMBL" id="MFC5178612.1"/>
    </source>
</evidence>
<comment type="caution">
    <text evidence="1">The sequence shown here is derived from an EMBL/GenBank/DDBJ whole genome shotgun (WGS) entry which is preliminary data.</text>
</comment>
<protein>
    <submittedName>
        <fullName evidence="1">Uncharacterized protein</fullName>
    </submittedName>
</protein>
<keyword evidence="2" id="KW-1185">Reference proteome</keyword>
<gene>
    <name evidence="1" type="ORF">ACFPGP_18175</name>
</gene>